<dbReference type="InterPro" id="IPR036388">
    <property type="entry name" value="WH-like_DNA-bd_sf"/>
</dbReference>
<dbReference type="Pfam" id="PF13601">
    <property type="entry name" value="HTH_34"/>
    <property type="match status" value="1"/>
</dbReference>
<evidence type="ECO:0000313" key="3">
    <source>
        <dbReference type="Proteomes" id="UP000678317"/>
    </source>
</evidence>
<dbReference type="InterPro" id="IPR036390">
    <property type="entry name" value="WH_DNA-bd_sf"/>
</dbReference>
<dbReference type="SUPFAM" id="SSF46785">
    <property type="entry name" value="Winged helix' DNA-binding domain"/>
    <property type="match status" value="1"/>
</dbReference>
<feature type="domain" description="Winged helix DNA-binding" evidence="1">
    <location>
        <begin position="14"/>
        <end position="91"/>
    </location>
</feature>
<sequence length="111" mass="11490">MTSALDPVIHPVHRLQVCAMLDAATTLETSVIKHQLGLSASALSKQVAALIDAGYVRQDRSGPDSRKVWLSLTKAGSAAYHGHVAALQAIVAQTETTPSAPAPSPGPGQDI</sequence>
<keyword evidence="3" id="KW-1185">Reference proteome</keyword>
<evidence type="ECO:0000259" key="1">
    <source>
        <dbReference type="Pfam" id="PF13601"/>
    </source>
</evidence>
<gene>
    <name evidence="2" type="ORF">J4035_08730</name>
</gene>
<accession>A0ABS3SGE7</accession>
<dbReference type="PANTHER" id="PTHR37318:SF1">
    <property type="entry name" value="BSL7504 PROTEIN"/>
    <property type="match status" value="1"/>
</dbReference>
<dbReference type="Proteomes" id="UP000678317">
    <property type="component" value="Unassembled WGS sequence"/>
</dbReference>
<protein>
    <submittedName>
        <fullName evidence="2">Transcriptional regulator</fullName>
    </submittedName>
</protein>
<organism evidence="2 3">
    <name type="scientific">Cellulomonas fengjieae</name>
    <dbReference type="NCBI Taxonomy" id="2819978"/>
    <lineage>
        <taxon>Bacteria</taxon>
        <taxon>Bacillati</taxon>
        <taxon>Actinomycetota</taxon>
        <taxon>Actinomycetes</taxon>
        <taxon>Micrococcales</taxon>
        <taxon>Cellulomonadaceae</taxon>
        <taxon>Cellulomonas</taxon>
    </lineage>
</organism>
<dbReference type="EMBL" id="JAGFBM010000003">
    <property type="protein sequence ID" value="MBO3084722.1"/>
    <property type="molecule type" value="Genomic_DNA"/>
</dbReference>
<name>A0ABS3SGE7_9CELL</name>
<dbReference type="PANTHER" id="PTHR37318">
    <property type="entry name" value="BSL7504 PROTEIN"/>
    <property type="match status" value="1"/>
</dbReference>
<comment type="caution">
    <text evidence="2">The sequence shown here is derived from an EMBL/GenBank/DDBJ whole genome shotgun (WGS) entry which is preliminary data.</text>
</comment>
<dbReference type="RefSeq" id="WP_208214299.1">
    <property type="nucleotide sequence ID" value="NZ_CP074404.1"/>
</dbReference>
<dbReference type="InterPro" id="IPR027395">
    <property type="entry name" value="WH_DNA-bd_dom"/>
</dbReference>
<proteinExistence type="predicted"/>
<dbReference type="Gene3D" id="1.10.10.10">
    <property type="entry name" value="Winged helix-like DNA-binding domain superfamily/Winged helix DNA-binding domain"/>
    <property type="match status" value="1"/>
</dbReference>
<evidence type="ECO:0000313" key="2">
    <source>
        <dbReference type="EMBL" id="MBO3084722.1"/>
    </source>
</evidence>
<reference evidence="2 3" key="1">
    <citation type="submission" date="2021-03" db="EMBL/GenBank/DDBJ databases">
        <title>novel species in genus Cellulomonas.</title>
        <authorList>
            <person name="Zhang G."/>
        </authorList>
    </citation>
    <scope>NUCLEOTIDE SEQUENCE [LARGE SCALE GENOMIC DNA]</scope>
    <source>
        <strain evidence="3">zg-ZUI188</strain>
    </source>
</reference>